<organism evidence="1 2">
    <name type="scientific">Aspergillus transmontanensis</name>
    <dbReference type="NCBI Taxonomy" id="1034304"/>
    <lineage>
        <taxon>Eukaryota</taxon>
        <taxon>Fungi</taxon>
        <taxon>Dikarya</taxon>
        <taxon>Ascomycota</taxon>
        <taxon>Pezizomycotina</taxon>
        <taxon>Eurotiomycetes</taxon>
        <taxon>Eurotiomycetidae</taxon>
        <taxon>Eurotiales</taxon>
        <taxon>Aspergillaceae</taxon>
        <taxon>Aspergillus</taxon>
        <taxon>Aspergillus subgen. Circumdati</taxon>
    </lineage>
</organism>
<evidence type="ECO:0000313" key="1">
    <source>
        <dbReference type="EMBL" id="KAE8307863.1"/>
    </source>
</evidence>
<name>A0A5N6VHP6_9EURO</name>
<evidence type="ECO:0000313" key="2">
    <source>
        <dbReference type="Proteomes" id="UP000325433"/>
    </source>
</evidence>
<dbReference type="Proteomes" id="UP000325433">
    <property type="component" value="Unassembled WGS sequence"/>
</dbReference>
<dbReference type="AlphaFoldDB" id="A0A5N6VHP6"/>
<proteinExistence type="predicted"/>
<protein>
    <submittedName>
        <fullName evidence="1">Uncharacterized protein</fullName>
    </submittedName>
</protein>
<dbReference type="EMBL" id="ML738396">
    <property type="protein sequence ID" value="KAE8307863.1"/>
    <property type="molecule type" value="Genomic_DNA"/>
</dbReference>
<gene>
    <name evidence="1" type="ORF">BDV41DRAFT_28987</name>
</gene>
<reference evidence="2" key="1">
    <citation type="submission" date="2019-04" db="EMBL/GenBank/DDBJ databases">
        <title>Friends and foes A comparative genomics studyof 23 Aspergillus species from section Flavi.</title>
        <authorList>
            <consortium name="DOE Joint Genome Institute"/>
            <person name="Kjaerbolling I."/>
            <person name="Vesth T."/>
            <person name="Frisvad J.C."/>
            <person name="Nybo J.L."/>
            <person name="Theobald S."/>
            <person name="Kildgaard S."/>
            <person name="Isbrandt T."/>
            <person name="Kuo A."/>
            <person name="Sato A."/>
            <person name="Lyhne E.K."/>
            <person name="Kogle M.E."/>
            <person name="Wiebenga A."/>
            <person name="Kun R.S."/>
            <person name="Lubbers R.J."/>
            <person name="Makela M.R."/>
            <person name="Barry K."/>
            <person name="Chovatia M."/>
            <person name="Clum A."/>
            <person name="Daum C."/>
            <person name="Haridas S."/>
            <person name="He G."/>
            <person name="LaButti K."/>
            <person name="Lipzen A."/>
            <person name="Mondo S."/>
            <person name="Riley R."/>
            <person name="Salamov A."/>
            <person name="Simmons B.A."/>
            <person name="Magnuson J.K."/>
            <person name="Henrissat B."/>
            <person name="Mortensen U.H."/>
            <person name="Larsen T.O."/>
            <person name="Devries R.P."/>
            <person name="Grigoriev I.V."/>
            <person name="Machida M."/>
            <person name="Baker S.E."/>
            <person name="Andersen M.R."/>
        </authorList>
    </citation>
    <scope>NUCLEOTIDE SEQUENCE [LARGE SCALE GENOMIC DNA]</scope>
    <source>
        <strain evidence="2">CBS 130015</strain>
    </source>
</reference>
<accession>A0A5N6VHP6</accession>
<keyword evidence="2" id="KW-1185">Reference proteome</keyword>
<sequence>MIYESPSTILLFSILSFMEAVYNSFHGNYLRKYVSRAIVYYIYVRVHTTYPYKIYIIINARRHKVATISTGTRHIHIH</sequence>